<comment type="caution">
    <text evidence="1">The sequence shown here is derived from an EMBL/GenBank/DDBJ whole genome shotgun (WGS) entry which is preliminary data.</text>
</comment>
<name>A0AAN9JWH7_CANGL</name>
<reference evidence="1 2" key="1">
    <citation type="submission" date="2024-01" db="EMBL/GenBank/DDBJ databases">
        <title>The genomes of 5 underutilized Papilionoideae crops provide insights into root nodulation and disease resistanc.</title>
        <authorList>
            <person name="Jiang F."/>
        </authorList>
    </citation>
    <scope>NUCLEOTIDE SEQUENCE [LARGE SCALE GENOMIC DNA]</scope>
    <source>
        <strain evidence="1">LVBAO_FW01</strain>
        <tissue evidence="1">Leaves</tissue>
    </source>
</reference>
<proteinExistence type="predicted"/>
<keyword evidence="2" id="KW-1185">Reference proteome</keyword>
<dbReference type="Proteomes" id="UP001367508">
    <property type="component" value="Unassembled WGS sequence"/>
</dbReference>
<dbReference type="AlphaFoldDB" id="A0AAN9JWH7"/>
<protein>
    <submittedName>
        <fullName evidence="1">Uncharacterized protein</fullName>
    </submittedName>
</protein>
<dbReference type="EMBL" id="JAYMYQ010000011">
    <property type="protein sequence ID" value="KAK7306765.1"/>
    <property type="molecule type" value="Genomic_DNA"/>
</dbReference>
<gene>
    <name evidence="1" type="ORF">VNO77_44721</name>
</gene>
<evidence type="ECO:0000313" key="2">
    <source>
        <dbReference type="Proteomes" id="UP001367508"/>
    </source>
</evidence>
<sequence length="118" mass="13392">MQQNPHTRRTILVVNGAPFDETTPRRLAQILQQVTWFDWSNQLPHMQGVMGSSPGVCLFPLNSKPLTCLSHAAARAPYMRHPAHAPPKKGFTKSGCGTHWWLTFRAHTIFTQAYRLNE</sequence>
<evidence type="ECO:0000313" key="1">
    <source>
        <dbReference type="EMBL" id="KAK7306765.1"/>
    </source>
</evidence>
<accession>A0AAN9JWH7</accession>
<organism evidence="1 2">
    <name type="scientific">Canavalia gladiata</name>
    <name type="common">Sword bean</name>
    <name type="synonym">Dolichos gladiatus</name>
    <dbReference type="NCBI Taxonomy" id="3824"/>
    <lineage>
        <taxon>Eukaryota</taxon>
        <taxon>Viridiplantae</taxon>
        <taxon>Streptophyta</taxon>
        <taxon>Embryophyta</taxon>
        <taxon>Tracheophyta</taxon>
        <taxon>Spermatophyta</taxon>
        <taxon>Magnoliopsida</taxon>
        <taxon>eudicotyledons</taxon>
        <taxon>Gunneridae</taxon>
        <taxon>Pentapetalae</taxon>
        <taxon>rosids</taxon>
        <taxon>fabids</taxon>
        <taxon>Fabales</taxon>
        <taxon>Fabaceae</taxon>
        <taxon>Papilionoideae</taxon>
        <taxon>50 kb inversion clade</taxon>
        <taxon>NPAAA clade</taxon>
        <taxon>indigoferoid/millettioid clade</taxon>
        <taxon>Phaseoleae</taxon>
        <taxon>Canavalia</taxon>
    </lineage>
</organism>